<dbReference type="InterPro" id="IPR015424">
    <property type="entry name" value="PyrdxlP-dep_Trfase"/>
</dbReference>
<dbReference type="FunCoup" id="D8RZX0">
    <property type="interactions" value="953"/>
</dbReference>
<dbReference type="Gene3D" id="3.40.640.10">
    <property type="entry name" value="Type I PLP-dependent aspartate aminotransferase-like (Major domain)"/>
    <property type="match status" value="1"/>
</dbReference>
<dbReference type="InterPro" id="IPR027417">
    <property type="entry name" value="P-loop_NTPase"/>
</dbReference>
<evidence type="ECO:0008006" key="7">
    <source>
        <dbReference type="Google" id="ProtNLM"/>
    </source>
</evidence>
<dbReference type="eggNOG" id="KOG1401">
    <property type="taxonomic scope" value="Eukaryota"/>
</dbReference>
<dbReference type="EMBL" id="GL377596">
    <property type="protein sequence ID" value="EFJ22227.1"/>
    <property type="molecule type" value="Genomic_DNA"/>
</dbReference>
<dbReference type="AlphaFoldDB" id="D8RZX0"/>
<dbReference type="InterPro" id="IPR015422">
    <property type="entry name" value="PyrdxlP-dep_Trfase_small"/>
</dbReference>
<dbReference type="OrthoDB" id="425114at2759"/>
<dbReference type="Gramene" id="EFJ22227">
    <property type="protein sequence ID" value="EFJ22227"/>
    <property type="gene ID" value="SELMODRAFT_416628"/>
</dbReference>
<dbReference type="UniPathway" id="UPA00078"/>
<keyword evidence="2" id="KW-0032">Aminotransferase</keyword>
<accession>D8RZX0</accession>
<dbReference type="Gene3D" id="3.90.1150.10">
    <property type="entry name" value="Aspartate Aminotransferase, domain 1"/>
    <property type="match status" value="1"/>
</dbReference>
<dbReference type="GO" id="GO:0004141">
    <property type="term" value="F:dethiobiotin synthase activity"/>
    <property type="evidence" value="ECO:0000318"/>
    <property type="project" value="GO_Central"/>
</dbReference>
<dbReference type="Pfam" id="PF13500">
    <property type="entry name" value="AAA_26"/>
    <property type="match status" value="1"/>
</dbReference>
<dbReference type="InterPro" id="IPR004472">
    <property type="entry name" value="DTB_synth_BioD"/>
</dbReference>
<keyword evidence="6" id="KW-1185">Reference proteome</keyword>
<dbReference type="GO" id="GO:0000287">
    <property type="term" value="F:magnesium ion binding"/>
    <property type="evidence" value="ECO:0007669"/>
    <property type="project" value="InterPro"/>
</dbReference>
<dbReference type="STRING" id="88036.D8RZX0"/>
<dbReference type="SUPFAM" id="SSF53383">
    <property type="entry name" value="PLP-dependent transferases"/>
    <property type="match status" value="1"/>
</dbReference>
<evidence type="ECO:0000256" key="4">
    <source>
        <dbReference type="ARBA" id="ARBA00022898"/>
    </source>
</evidence>
<evidence type="ECO:0000256" key="3">
    <source>
        <dbReference type="ARBA" id="ARBA00022679"/>
    </source>
</evidence>
<name>D8RZX0_SELML</name>
<protein>
    <recommendedName>
        <fullName evidence="7">Dethiobiotin synthase</fullName>
    </recommendedName>
</protein>
<dbReference type="InParanoid" id="D8RZX0"/>
<reference evidence="5 6" key="1">
    <citation type="journal article" date="2011" name="Science">
        <title>The Selaginella genome identifies genetic changes associated with the evolution of vascular plants.</title>
        <authorList>
            <person name="Banks J.A."/>
            <person name="Nishiyama T."/>
            <person name="Hasebe M."/>
            <person name="Bowman J.L."/>
            <person name="Gribskov M."/>
            <person name="dePamphilis C."/>
            <person name="Albert V.A."/>
            <person name="Aono N."/>
            <person name="Aoyama T."/>
            <person name="Ambrose B.A."/>
            <person name="Ashton N.W."/>
            <person name="Axtell M.J."/>
            <person name="Barker E."/>
            <person name="Barker M.S."/>
            <person name="Bennetzen J.L."/>
            <person name="Bonawitz N.D."/>
            <person name="Chapple C."/>
            <person name="Cheng C."/>
            <person name="Correa L.G."/>
            <person name="Dacre M."/>
            <person name="DeBarry J."/>
            <person name="Dreyer I."/>
            <person name="Elias M."/>
            <person name="Engstrom E.M."/>
            <person name="Estelle M."/>
            <person name="Feng L."/>
            <person name="Finet C."/>
            <person name="Floyd S.K."/>
            <person name="Frommer W.B."/>
            <person name="Fujita T."/>
            <person name="Gramzow L."/>
            <person name="Gutensohn M."/>
            <person name="Harholt J."/>
            <person name="Hattori M."/>
            <person name="Heyl A."/>
            <person name="Hirai T."/>
            <person name="Hiwatashi Y."/>
            <person name="Ishikawa M."/>
            <person name="Iwata M."/>
            <person name="Karol K.G."/>
            <person name="Koehler B."/>
            <person name="Kolukisaoglu U."/>
            <person name="Kubo M."/>
            <person name="Kurata T."/>
            <person name="Lalonde S."/>
            <person name="Li K."/>
            <person name="Li Y."/>
            <person name="Litt A."/>
            <person name="Lyons E."/>
            <person name="Manning G."/>
            <person name="Maruyama T."/>
            <person name="Michael T.P."/>
            <person name="Mikami K."/>
            <person name="Miyazaki S."/>
            <person name="Morinaga S."/>
            <person name="Murata T."/>
            <person name="Mueller-Roeber B."/>
            <person name="Nelson D.R."/>
            <person name="Obara M."/>
            <person name="Oguri Y."/>
            <person name="Olmstead R.G."/>
            <person name="Onodera N."/>
            <person name="Petersen B.L."/>
            <person name="Pils B."/>
            <person name="Prigge M."/>
            <person name="Rensing S.A."/>
            <person name="Riano-Pachon D.M."/>
            <person name="Roberts A.W."/>
            <person name="Sato Y."/>
            <person name="Scheller H.V."/>
            <person name="Schulz B."/>
            <person name="Schulz C."/>
            <person name="Shakirov E.V."/>
            <person name="Shibagaki N."/>
            <person name="Shinohara N."/>
            <person name="Shippen D.E."/>
            <person name="Soerensen I."/>
            <person name="Sotooka R."/>
            <person name="Sugimoto N."/>
            <person name="Sugita M."/>
            <person name="Sumikawa N."/>
            <person name="Tanurdzic M."/>
            <person name="Theissen G."/>
            <person name="Ulvskov P."/>
            <person name="Wakazuki S."/>
            <person name="Weng J.K."/>
            <person name="Willats W.W."/>
            <person name="Wipf D."/>
            <person name="Wolf P.G."/>
            <person name="Yang L."/>
            <person name="Zimmer A.D."/>
            <person name="Zhu Q."/>
            <person name="Mitros T."/>
            <person name="Hellsten U."/>
            <person name="Loque D."/>
            <person name="Otillar R."/>
            <person name="Salamov A."/>
            <person name="Schmutz J."/>
            <person name="Shapiro H."/>
            <person name="Lindquist E."/>
            <person name="Lucas S."/>
            <person name="Rokhsar D."/>
            <person name="Grigoriev I.V."/>
        </authorList>
    </citation>
    <scope>NUCLEOTIDE SEQUENCE [LARGE SCALE GENOMIC DNA]</scope>
</reference>
<proteinExistence type="inferred from homology"/>
<dbReference type="Proteomes" id="UP000001514">
    <property type="component" value="Unassembled WGS sequence"/>
</dbReference>
<dbReference type="InterPro" id="IPR005814">
    <property type="entry name" value="Aminotrans_3"/>
</dbReference>
<dbReference type="PROSITE" id="PS00600">
    <property type="entry name" value="AA_TRANSFER_CLASS_3"/>
    <property type="match status" value="1"/>
</dbReference>
<dbReference type="InterPro" id="IPR049704">
    <property type="entry name" value="Aminotrans_3_PPA_site"/>
</dbReference>
<dbReference type="PANTHER" id="PTHR42684">
    <property type="entry name" value="ADENOSYLMETHIONINE-8-AMINO-7-OXONONANOATE AMINOTRANSFERASE"/>
    <property type="match status" value="1"/>
</dbReference>
<dbReference type="InterPro" id="IPR015421">
    <property type="entry name" value="PyrdxlP-dep_Trfase_major"/>
</dbReference>
<comment type="subcellular location">
    <subcellularLocation>
        <location evidence="1">Mitochondrion</location>
    </subcellularLocation>
</comment>
<dbReference type="HOGENOM" id="CLU_010794_0_0_1"/>
<evidence type="ECO:0000256" key="2">
    <source>
        <dbReference type="ARBA" id="ARBA00022576"/>
    </source>
</evidence>
<dbReference type="CDD" id="cd03109">
    <property type="entry name" value="DTBS"/>
    <property type="match status" value="1"/>
</dbReference>
<dbReference type="OMA" id="KGWASRA"/>
<gene>
    <name evidence="5" type="ORF">SELMODRAFT_416628</name>
</gene>
<dbReference type="GO" id="GO:0004015">
    <property type="term" value="F:adenosylmethionine-8-amino-7-oxononanoate transaminase activity"/>
    <property type="evidence" value="ECO:0000318"/>
    <property type="project" value="GO_Central"/>
</dbReference>
<dbReference type="GO" id="GO:0009102">
    <property type="term" value="P:biotin biosynthetic process"/>
    <property type="evidence" value="ECO:0000318"/>
    <property type="project" value="GO_Central"/>
</dbReference>
<dbReference type="Pfam" id="PF00202">
    <property type="entry name" value="Aminotran_3"/>
    <property type="match status" value="2"/>
</dbReference>
<keyword evidence="4" id="KW-0663">Pyridoxal phosphate</keyword>
<organism evidence="6">
    <name type="scientific">Selaginella moellendorffii</name>
    <name type="common">Spikemoss</name>
    <dbReference type="NCBI Taxonomy" id="88036"/>
    <lineage>
        <taxon>Eukaryota</taxon>
        <taxon>Viridiplantae</taxon>
        <taxon>Streptophyta</taxon>
        <taxon>Embryophyta</taxon>
        <taxon>Tracheophyta</taxon>
        <taxon>Lycopodiopsida</taxon>
        <taxon>Selaginellales</taxon>
        <taxon>Selaginellaceae</taxon>
        <taxon>Selaginella</taxon>
    </lineage>
</organism>
<dbReference type="SUPFAM" id="SSF52540">
    <property type="entry name" value="P-loop containing nucleoside triphosphate hydrolases"/>
    <property type="match status" value="1"/>
</dbReference>
<dbReference type="GO" id="GO:0030170">
    <property type="term" value="F:pyridoxal phosphate binding"/>
    <property type="evidence" value="ECO:0007669"/>
    <property type="project" value="InterPro"/>
</dbReference>
<dbReference type="PANTHER" id="PTHR42684:SF3">
    <property type="entry name" value="ADENOSYLMETHIONINE-8-AMINO-7-OXONONANOATE AMINOTRANSFERASE"/>
    <property type="match status" value="1"/>
</dbReference>
<dbReference type="KEGG" id="smo:SELMODRAFT_416628"/>
<dbReference type="GO" id="GO:0005524">
    <property type="term" value="F:ATP binding"/>
    <property type="evidence" value="ECO:0007669"/>
    <property type="project" value="InterPro"/>
</dbReference>
<evidence type="ECO:0000313" key="6">
    <source>
        <dbReference type="Proteomes" id="UP000001514"/>
    </source>
</evidence>
<keyword evidence="3" id="KW-0808">Transferase</keyword>
<evidence type="ECO:0000313" key="5">
    <source>
        <dbReference type="EMBL" id="EFJ22227.1"/>
    </source>
</evidence>
<dbReference type="Gene3D" id="3.40.50.300">
    <property type="entry name" value="P-loop containing nucleotide triphosphate hydrolases"/>
    <property type="match status" value="1"/>
</dbReference>
<sequence>MLLLALWRRLGRRSSAAGHVRCFSSAQALPSAEDFAARRREDALLGEIDARYPAFMVWGCNTDVGKTLVSTGMAAALLSSGKSQKSHVLYVKPVQTGFPDDSDARSVTQRIDSLVGRSESIFLSNRTMWLSDEASKKAALTKSSTDSSGSWKNSANSVKSSSSLTCETLWSWCAAVSPHLAAQQEGGGASDDELRKVLRRSLWEFGADASQTGRSWAFVETAGGVASPAPSGTLQCDLYRPLRLPGILVGDGRLGGISTTLAAYESLLLRGYETICIVIQDMGLGNNQHLSKQLHNRVPVFVIPAVPKNPGDDLAGWFHDTSSTFLQVVLLLEDAYHKRIQRLREMPKKASELFWWPFTQHRLVPEENVTVIDSRSGEFFSVYENKHGRFAQQFDACASWWTQGPDASLQHELAKQIAYAAGRYGHVMFPENVHEPGLRCAELLLQGVGRGWAHRVYISDNGSTATEIALKMALRKYAVDHGFLTNQGDKKPDFKVLALRGSYHGDTLGAMEAQAPSPYTGFSQQPWYSGRGVFLDPPTVCCQNRKWQLRVPERYGTIATEPAWDAREDVFALERDNTELAKIYSSAIEKEIMSSQGGLGGQTIAGLIIEPIIHAAGGMELVDPLFQRILTQQCKCHKIPVIFDEVFTGCWRLGAESAWELLGCNPDIACYAKLLTGGTVPLAATLATQDIFQAFEGASKLDALLHGHSYTAHPVGCSAAVTALEWFKDPSKNPNLLPGTSRLQEQWDPELVAEISSLSSVERVISLGTLMALELRSSSSSQKGYSSLLSSGVVKELRQVLGIYTRPLGNVVYFMCGPLTRPSVCSSLLRRMLKVLE</sequence>
<evidence type="ECO:0000256" key="1">
    <source>
        <dbReference type="ARBA" id="ARBA00004173"/>
    </source>
</evidence>
<dbReference type="GO" id="GO:0005739">
    <property type="term" value="C:mitochondrion"/>
    <property type="evidence" value="ECO:0000318"/>
    <property type="project" value="GO_Central"/>
</dbReference>
<dbReference type="HAMAP" id="MF_00336">
    <property type="entry name" value="BioD"/>
    <property type="match status" value="1"/>
</dbReference>